<dbReference type="InterPro" id="IPR004568">
    <property type="entry name" value="Ppantetheine-prot_Trfase_dom"/>
</dbReference>
<keyword evidence="8" id="KW-0460">Magnesium</keyword>
<dbReference type="PANTHER" id="PTHR13923:SF11">
    <property type="entry name" value="SECRETORY 31, ISOFORM D"/>
    <property type="match status" value="1"/>
</dbReference>
<keyword evidence="7" id="KW-0276">Fatty acid metabolism</keyword>
<dbReference type="Pfam" id="PF01648">
    <property type="entry name" value="ACPS"/>
    <property type="match status" value="1"/>
</dbReference>
<dbReference type="PANTHER" id="PTHR13923">
    <property type="entry name" value="SEC31-RELATED PROTEIN"/>
    <property type="match status" value="1"/>
</dbReference>
<keyword evidence="11" id="KW-0275">Fatty acid biosynthesis</keyword>
<keyword evidence="3" id="KW-0853">WD repeat</keyword>
<feature type="domain" description="4'-phosphopantetheinyl transferase" evidence="13">
    <location>
        <begin position="4"/>
        <end position="71"/>
    </location>
</feature>
<dbReference type="AlphaFoldDB" id="A0A9W4SFF8"/>
<keyword evidence="9" id="KW-0443">Lipid metabolism</keyword>
<evidence type="ECO:0000313" key="16">
    <source>
        <dbReference type="Proteomes" id="UP001153678"/>
    </source>
</evidence>
<dbReference type="Pfam" id="PF07304">
    <property type="entry name" value="SRA1"/>
    <property type="match status" value="1"/>
</dbReference>
<dbReference type="GO" id="GO:0000287">
    <property type="term" value="F:magnesium ion binding"/>
    <property type="evidence" value="ECO:0007669"/>
    <property type="project" value="InterPro"/>
</dbReference>
<evidence type="ECO:0000256" key="9">
    <source>
        <dbReference type="ARBA" id="ARBA00023098"/>
    </source>
</evidence>
<comment type="subcellular location">
    <subcellularLocation>
        <location evidence="12">Endomembrane system</location>
        <topology evidence="12">Peripheral membrane protein</topology>
        <orientation evidence="12">Cytoplasmic side</orientation>
    </subcellularLocation>
</comment>
<protein>
    <submittedName>
        <fullName evidence="15">19382_t:CDS:1</fullName>
    </submittedName>
</protein>
<keyword evidence="10" id="KW-0472">Membrane</keyword>
<dbReference type="Gene3D" id="3.90.470.20">
    <property type="entry name" value="4'-phosphopantetheinyl transferase domain"/>
    <property type="match status" value="1"/>
</dbReference>
<comment type="caution">
    <text evidence="15">The sequence shown here is derived from an EMBL/GenBank/DDBJ whole genome shotgun (WGS) entry which is preliminary data.</text>
</comment>
<dbReference type="Gene3D" id="1.20.940.10">
    <property type="entry name" value="Functional domain of the splicing factor Prp18"/>
    <property type="match status" value="1"/>
</dbReference>
<evidence type="ECO:0000259" key="13">
    <source>
        <dbReference type="Pfam" id="PF01648"/>
    </source>
</evidence>
<evidence type="ECO:0000256" key="2">
    <source>
        <dbReference type="ARBA" id="ARBA00022516"/>
    </source>
</evidence>
<proteinExistence type="inferred from homology"/>
<evidence type="ECO:0000256" key="8">
    <source>
        <dbReference type="ARBA" id="ARBA00022842"/>
    </source>
</evidence>
<evidence type="ECO:0000259" key="14">
    <source>
        <dbReference type="Pfam" id="PF07304"/>
    </source>
</evidence>
<dbReference type="InterPro" id="IPR002582">
    <property type="entry name" value="ACPS"/>
</dbReference>
<name>A0A9W4SFF8_9GLOM</name>
<dbReference type="NCBIfam" id="TIGR00556">
    <property type="entry name" value="pantethn_trn"/>
    <property type="match status" value="1"/>
</dbReference>
<dbReference type="InterPro" id="IPR040251">
    <property type="entry name" value="SEC31-like"/>
</dbReference>
<dbReference type="Proteomes" id="UP001153678">
    <property type="component" value="Unassembled WGS sequence"/>
</dbReference>
<dbReference type="GO" id="GO:0070971">
    <property type="term" value="C:endoplasmic reticulum exit site"/>
    <property type="evidence" value="ECO:0007669"/>
    <property type="project" value="TreeGrafter"/>
</dbReference>
<dbReference type="InterPro" id="IPR037143">
    <property type="entry name" value="4-PPantetheinyl_Trfase_dom_sf"/>
</dbReference>
<keyword evidence="4" id="KW-0808">Transferase</keyword>
<dbReference type="GO" id="GO:0090110">
    <property type="term" value="P:COPII-coated vesicle cargo loading"/>
    <property type="evidence" value="ECO:0007669"/>
    <property type="project" value="TreeGrafter"/>
</dbReference>
<accession>A0A9W4SFF8</accession>
<keyword evidence="5" id="KW-0479">Metal-binding</keyword>
<evidence type="ECO:0000256" key="6">
    <source>
        <dbReference type="ARBA" id="ARBA00022737"/>
    </source>
</evidence>
<gene>
    <name evidence="15" type="ORF">FWILDA_LOCUS3130</name>
</gene>
<evidence type="ECO:0000256" key="4">
    <source>
        <dbReference type="ARBA" id="ARBA00022679"/>
    </source>
</evidence>
<dbReference type="HAMAP" id="MF_00101">
    <property type="entry name" value="AcpS"/>
    <property type="match status" value="1"/>
</dbReference>
<evidence type="ECO:0000256" key="12">
    <source>
        <dbReference type="ARBA" id="ARBA00029433"/>
    </source>
</evidence>
<evidence type="ECO:0000256" key="11">
    <source>
        <dbReference type="ARBA" id="ARBA00023160"/>
    </source>
</evidence>
<organism evidence="15 16">
    <name type="scientific">Funneliformis geosporum</name>
    <dbReference type="NCBI Taxonomy" id="1117311"/>
    <lineage>
        <taxon>Eukaryota</taxon>
        <taxon>Fungi</taxon>
        <taxon>Fungi incertae sedis</taxon>
        <taxon>Mucoromycota</taxon>
        <taxon>Glomeromycotina</taxon>
        <taxon>Glomeromycetes</taxon>
        <taxon>Glomerales</taxon>
        <taxon>Glomeraceae</taxon>
        <taxon>Funneliformis</taxon>
    </lineage>
</organism>
<sequence length="264" mass="30696">MIFGIGIDIIHLPRIKTLLTRRPTSLLQFSKRILSDRELKEFNERDALDNNVKFLAVRWTLKEAAYKALFPYHRKPQLIIHEQKAINISNVHSSVSHDGEYVISQVLIEVVAGLFLFLRIMATAKIAIEPTDFRTAAITQHWNDPPQKIFHKDENDHKQLDSSQVYFIIQNILEICKENAKNSDKKIILDTEKRLETLYEKLESRQLSDSVLGRLGKLCEYLELKDLNNSITIHGNLMTTDFDKEGKWLLGIKRLLDLYQKTLK</sequence>
<dbReference type="EMBL" id="CAMKVN010000402">
    <property type="protein sequence ID" value="CAI2167548.1"/>
    <property type="molecule type" value="Genomic_DNA"/>
</dbReference>
<dbReference type="GO" id="GO:0007029">
    <property type="term" value="P:endoplasmic reticulum organization"/>
    <property type="evidence" value="ECO:0007669"/>
    <property type="project" value="TreeGrafter"/>
</dbReference>
<keyword evidence="6" id="KW-0677">Repeat</keyword>
<dbReference type="GO" id="GO:0006633">
    <property type="term" value="P:fatty acid biosynthetic process"/>
    <property type="evidence" value="ECO:0007669"/>
    <property type="project" value="UniProtKB-KW"/>
</dbReference>
<dbReference type="SUPFAM" id="SSF47938">
    <property type="entry name" value="Functional domain of the splicing factor Prp18"/>
    <property type="match status" value="1"/>
</dbReference>
<evidence type="ECO:0000313" key="15">
    <source>
        <dbReference type="EMBL" id="CAI2167548.1"/>
    </source>
</evidence>
<dbReference type="GO" id="GO:0005198">
    <property type="term" value="F:structural molecule activity"/>
    <property type="evidence" value="ECO:0007669"/>
    <property type="project" value="TreeGrafter"/>
</dbReference>
<dbReference type="OrthoDB" id="542917at2759"/>
<dbReference type="InterPro" id="IPR008278">
    <property type="entry name" value="4-PPantetheinyl_Trfase_dom"/>
</dbReference>
<keyword evidence="2" id="KW-0444">Lipid biosynthesis</keyword>
<dbReference type="InterPro" id="IPR009917">
    <property type="entry name" value="SRA1/Sec31"/>
</dbReference>
<dbReference type="SUPFAM" id="SSF56214">
    <property type="entry name" value="4'-phosphopantetheinyl transferase"/>
    <property type="match status" value="1"/>
</dbReference>
<evidence type="ECO:0000256" key="7">
    <source>
        <dbReference type="ARBA" id="ARBA00022832"/>
    </source>
</evidence>
<evidence type="ECO:0000256" key="3">
    <source>
        <dbReference type="ARBA" id="ARBA00022574"/>
    </source>
</evidence>
<evidence type="ECO:0000256" key="10">
    <source>
        <dbReference type="ARBA" id="ARBA00023136"/>
    </source>
</evidence>
<keyword evidence="16" id="KW-1185">Reference proteome</keyword>
<keyword evidence="1" id="KW-0813">Transport</keyword>
<reference evidence="15" key="1">
    <citation type="submission" date="2022-08" db="EMBL/GenBank/DDBJ databases">
        <authorList>
            <person name="Kallberg Y."/>
            <person name="Tangrot J."/>
            <person name="Rosling A."/>
        </authorList>
    </citation>
    <scope>NUCLEOTIDE SEQUENCE</scope>
    <source>
        <strain evidence="15">Wild A</strain>
    </source>
</reference>
<dbReference type="GO" id="GO:0008897">
    <property type="term" value="F:holo-[acyl-carrier-protein] synthase activity"/>
    <property type="evidence" value="ECO:0007669"/>
    <property type="project" value="InterPro"/>
</dbReference>
<feature type="domain" description="SRA1/Sec31" evidence="14">
    <location>
        <begin position="162"/>
        <end position="256"/>
    </location>
</feature>
<evidence type="ECO:0000256" key="1">
    <source>
        <dbReference type="ARBA" id="ARBA00022448"/>
    </source>
</evidence>
<dbReference type="GO" id="GO:0030127">
    <property type="term" value="C:COPII vesicle coat"/>
    <property type="evidence" value="ECO:0007669"/>
    <property type="project" value="TreeGrafter"/>
</dbReference>
<evidence type="ECO:0000256" key="5">
    <source>
        <dbReference type="ARBA" id="ARBA00022723"/>
    </source>
</evidence>